<protein>
    <submittedName>
        <fullName evidence="2">Putative secreted protein</fullName>
    </submittedName>
</protein>
<proteinExistence type="predicted"/>
<reference evidence="2" key="1">
    <citation type="submission" date="2018-01" db="EMBL/GenBank/DDBJ databases">
        <title>An insight into the sialome of Amazonian anophelines.</title>
        <authorList>
            <person name="Ribeiro J.M."/>
            <person name="Scarpassa V."/>
            <person name="Calvo E."/>
        </authorList>
    </citation>
    <scope>NUCLEOTIDE SEQUENCE</scope>
    <source>
        <tissue evidence="2">Salivary glands</tissue>
    </source>
</reference>
<evidence type="ECO:0000313" key="2">
    <source>
        <dbReference type="EMBL" id="MBW47984.1"/>
    </source>
</evidence>
<feature type="signal peptide" evidence="1">
    <location>
        <begin position="1"/>
        <end position="17"/>
    </location>
</feature>
<keyword evidence="1" id="KW-0732">Signal</keyword>
<sequence>MSGARSTARCWWRLCWGGTLCANRKLGMWRSDFTHESRSNAQQRLHTQHNVAAVAIIEPAANHIFLN</sequence>
<dbReference type="AlphaFoldDB" id="A0A2M4B4J9"/>
<accession>A0A2M4B4J9</accession>
<evidence type="ECO:0000256" key="1">
    <source>
        <dbReference type="SAM" id="SignalP"/>
    </source>
</evidence>
<organism evidence="2">
    <name type="scientific">Anopheles triannulatus</name>
    <dbReference type="NCBI Taxonomy" id="58253"/>
    <lineage>
        <taxon>Eukaryota</taxon>
        <taxon>Metazoa</taxon>
        <taxon>Ecdysozoa</taxon>
        <taxon>Arthropoda</taxon>
        <taxon>Hexapoda</taxon>
        <taxon>Insecta</taxon>
        <taxon>Pterygota</taxon>
        <taxon>Neoptera</taxon>
        <taxon>Endopterygota</taxon>
        <taxon>Diptera</taxon>
        <taxon>Nematocera</taxon>
        <taxon>Culicoidea</taxon>
        <taxon>Culicidae</taxon>
        <taxon>Anophelinae</taxon>
        <taxon>Anopheles</taxon>
    </lineage>
</organism>
<name>A0A2M4B4J9_9DIPT</name>
<dbReference type="EMBL" id="GGFK01014663">
    <property type="protein sequence ID" value="MBW47984.1"/>
    <property type="molecule type" value="Transcribed_RNA"/>
</dbReference>
<feature type="chain" id="PRO_5014888924" evidence="1">
    <location>
        <begin position="18"/>
        <end position="67"/>
    </location>
</feature>